<reference evidence="1" key="1">
    <citation type="journal article" date="2014" name="Front. Microbiol.">
        <title>High frequency of phylogenetically diverse reductive dehalogenase-homologous genes in deep subseafloor sedimentary metagenomes.</title>
        <authorList>
            <person name="Kawai M."/>
            <person name="Futagami T."/>
            <person name="Toyoda A."/>
            <person name="Takaki Y."/>
            <person name="Nishi S."/>
            <person name="Hori S."/>
            <person name="Arai W."/>
            <person name="Tsubouchi T."/>
            <person name="Morono Y."/>
            <person name="Uchiyama I."/>
            <person name="Ito T."/>
            <person name="Fujiyama A."/>
            <person name="Inagaki F."/>
            <person name="Takami H."/>
        </authorList>
    </citation>
    <scope>NUCLEOTIDE SEQUENCE</scope>
    <source>
        <strain evidence="1">Expedition CK06-06</strain>
    </source>
</reference>
<dbReference type="AlphaFoldDB" id="X0W6W5"/>
<evidence type="ECO:0000313" key="1">
    <source>
        <dbReference type="EMBL" id="GAG08411.1"/>
    </source>
</evidence>
<sequence>LSGVTDDVDGGTTVSMSNSGYKYFHKKKRANQKGETHAFRFRGGFDSIAHSTCLMELYGFTYEGFHIRETQP</sequence>
<proteinExistence type="predicted"/>
<dbReference type="EMBL" id="BARS01027129">
    <property type="protein sequence ID" value="GAG08411.1"/>
    <property type="molecule type" value="Genomic_DNA"/>
</dbReference>
<accession>X0W6W5</accession>
<name>X0W6W5_9ZZZZ</name>
<protein>
    <submittedName>
        <fullName evidence="1">Uncharacterized protein</fullName>
    </submittedName>
</protein>
<organism evidence="1">
    <name type="scientific">marine sediment metagenome</name>
    <dbReference type="NCBI Taxonomy" id="412755"/>
    <lineage>
        <taxon>unclassified sequences</taxon>
        <taxon>metagenomes</taxon>
        <taxon>ecological metagenomes</taxon>
    </lineage>
</organism>
<feature type="non-terminal residue" evidence="1">
    <location>
        <position position="1"/>
    </location>
</feature>
<gene>
    <name evidence="1" type="ORF">S01H1_42645</name>
</gene>
<comment type="caution">
    <text evidence="1">The sequence shown here is derived from an EMBL/GenBank/DDBJ whole genome shotgun (WGS) entry which is preliminary data.</text>
</comment>